<dbReference type="RefSeq" id="WP_320314776.1">
    <property type="nucleotide sequence ID" value="NZ_JAVIKH010000046.1"/>
</dbReference>
<keyword evidence="2" id="KW-1185">Reference proteome</keyword>
<comment type="caution">
    <text evidence="1">The sequence shown here is derived from an EMBL/GenBank/DDBJ whole genome shotgun (WGS) entry which is preliminary data.</text>
</comment>
<reference evidence="2" key="1">
    <citation type="submission" date="2023-07" db="EMBL/GenBank/DDBJ databases">
        <authorList>
            <person name="Colorado M.A."/>
            <person name="Villamil L.M."/>
            <person name="Melo J.F."/>
            <person name="Rodriguez J.A."/>
            <person name="Ruiz R.Y."/>
        </authorList>
    </citation>
    <scope>NUCLEOTIDE SEQUENCE [LARGE SCALE GENOMIC DNA]</scope>
    <source>
        <strain evidence="2">C33</strain>
    </source>
</reference>
<evidence type="ECO:0000313" key="1">
    <source>
        <dbReference type="EMBL" id="MDX8337446.1"/>
    </source>
</evidence>
<protein>
    <recommendedName>
        <fullName evidence="3">Replication initiator protein A</fullName>
    </recommendedName>
</protein>
<accession>A0ABU4WFW1</accession>
<organism evidence="1 2">
    <name type="scientific">Candidatus Cetobacterium colombiensis</name>
    <dbReference type="NCBI Taxonomy" id="3073100"/>
    <lineage>
        <taxon>Bacteria</taxon>
        <taxon>Fusobacteriati</taxon>
        <taxon>Fusobacteriota</taxon>
        <taxon>Fusobacteriia</taxon>
        <taxon>Fusobacteriales</taxon>
        <taxon>Fusobacteriaceae</taxon>
        <taxon>Cetobacterium</taxon>
    </lineage>
</organism>
<sequence length="543" mass="64045">MSKKVVKKSKEPWWQETIDTPETEYVEENFYVEESFVKNKELIRMDLNIVQFPIFSKNTKRKVNQVVKYFFNSNRDTYITVTPAAGNYIPGEMEEKVFIALMQIMKEKGMPKKFMISGTDLRDKLKLNTGRYGNVIKSALLRLSETNYNFKNTMYSYENKGIINKEISTPVLILEIISLSLKENKKYRNIYDDKRIKEVYEITITDHFYSNIIQKGYMVYNSGILLDISTSTARTIYMLIEKLRFENIYLKVDTLFLIKRIPLKYDKKNLNSTVKTLEKAFKELKDKNLIEDFKIIKESTWEKSEIEIFFHEKSKEEKQQRFFEDRNDFRKLLTQTTVSDTEHEMIEDAKVIEKSTPLQPEITVTQEMIDKILGLMPSKARTLKTMPKTIKDSIIEYGYSKVEAVAIYMKKNKVEKVRAYFIKALENNWAEDEAIELEVPKKNILNSSKEIQIKDETPKNYERELEYFKSLSAEEKEELESKVYRAYIGECGQESKIQKLAFNAAKNRLIAEFILKNNLVKKEVPKEKEVDLSVIDDINYYTE</sequence>
<evidence type="ECO:0000313" key="2">
    <source>
        <dbReference type="Proteomes" id="UP001279681"/>
    </source>
</evidence>
<dbReference type="Proteomes" id="UP001279681">
    <property type="component" value="Unassembled WGS sequence"/>
</dbReference>
<proteinExistence type="predicted"/>
<dbReference type="EMBL" id="JAVIKH010000046">
    <property type="protein sequence ID" value="MDX8337446.1"/>
    <property type="molecule type" value="Genomic_DNA"/>
</dbReference>
<evidence type="ECO:0008006" key="3">
    <source>
        <dbReference type="Google" id="ProtNLM"/>
    </source>
</evidence>
<gene>
    <name evidence="1" type="ORF">RFV38_13255</name>
</gene>
<name>A0ABU4WFW1_9FUSO</name>
<feature type="non-terminal residue" evidence="1">
    <location>
        <position position="543"/>
    </location>
</feature>